<evidence type="ECO:0000313" key="7">
    <source>
        <dbReference type="Proteomes" id="UP000018936"/>
    </source>
</evidence>
<organism evidence="6 7">
    <name type="scientific">Ophiophagus hannah</name>
    <name type="common">King cobra</name>
    <name type="synonym">Naja hannah</name>
    <dbReference type="NCBI Taxonomy" id="8665"/>
    <lineage>
        <taxon>Eukaryota</taxon>
        <taxon>Metazoa</taxon>
        <taxon>Chordata</taxon>
        <taxon>Craniata</taxon>
        <taxon>Vertebrata</taxon>
        <taxon>Euteleostomi</taxon>
        <taxon>Lepidosauria</taxon>
        <taxon>Squamata</taxon>
        <taxon>Bifurcata</taxon>
        <taxon>Unidentata</taxon>
        <taxon>Episquamata</taxon>
        <taxon>Toxicofera</taxon>
        <taxon>Serpentes</taxon>
        <taxon>Colubroidea</taxon>
        <taxon>Elapidae</taxon>
        <taxon>Elapinae</taxon>
        <taxon>Ophiophagus</taxon>
    </lineage>
</organism>
<dbReference type="Gene3D" id="1.10.950.10">
    <property type="entry name" value="Villin headpiece domain"/>
    <property type="match status" value="1"/>
</dbReference>
<comment type="caution">
    <text evidence="6">The sequence shown here is derived from an EMBL/GenBank/DDBJ whole genome shotgun (WGS) entry which is preliminary data.</text>
</comment>
<dbReference type="Gene3D" id="3.40.20.10">
    <property type="entry name" value="Severin"/>
    <property type="match status" value="3"/>
</dbReference>
<dbReference type="FunFam" id="1.10.950.10:FF:000005">
    <property type="entry name" value="Villin-1"/>
    <property type="match status" value="1"/>
</dbReference>
<gene>
    <name evidence="6" type="primary">Avil</name>
    <name evidence="6" type="ORF">L345_12985</name>
</gene>
<dbReference type="GO" id="GO:0051016">
    <property type="term" value="P:barbed-end actin filament capping"/>
    <property type="evidence" value="ECO:0007669"/>
    <property type="project" value="TreeGrafter"/>
</dbReference>
<dbReference type="SMART" id="SM00262">
    <property type="entry name" value="GEL"/>
    <property type="match status" value="3"/>
</dbReference>
<dbReference type="GO" id="GO:0005546">
    <property type="term" value="F:phosphatidylinositol-4,5-bisphosphate binding"/>
    <property type="evidence" value="ECO:0007669"/>
    <property type="project" value="TreeGrafter"/>
</dbReference>
<feature type="domain" description="HP" evidence="5">
    <location>
        <begin position="364"/>
        <end position="429"/>
    </location>
</feature>
<dbReference type="GO" id="GO:0005737">
    <property type="term" value="C:cytoplasm"/>
    <property type="evidence" value="ECO:0007669"/>
    <property type="project" value="TreeGrafter"/>
</dbReference>
<dbReference type="OrthoDB" id="6375767at2759"/>
<proteinExistence type="inferred from homology"/>
<accession>V8NI00</accession>
<dbReference type="AlphaFoldDB" id="V8NI00"/>
<dbReference type="PROSITE" id="PS51089">
    <property type="entry name" value="HP"/>
    <property type="match status" value="1"/>
</dbReference>
<dbReference type="InterPro" id="IPR003128">
    <property type="entry name" value="Villin_headpiece"/>
</dbReference>
<name>V8NI00_OPHHA</name>
<comment type="similarity">
    <text evidence="1">Belongs to the villin/gelsolin family.</text>
</comment>
<dbReference type="SUPFAM" id="SSF47050">
    <property type="entry name" value="VHP, Villin headpiece domain"/>
    <property type="match status" value="1"/>
</dbReference>
<sequence length="429" mass="49177">MALHALRQLAAQERMVDDGEGNVEVWRIENLELVQVDKQWHGFFYGGDCYLILYTYELKNKPHYILYIWQGRHATVDELAASAYLAVQMDQQFNGEPVQVRVNMGKEPRNWFAAKLVCSAFLSHSLQGGKSRKDRNELEPPVRLFQIHGIETFNRKAVEVPASAPSLNSNDVFLLKTQGDHYLWYGKDLVALLKDKWDSLATSVVGHLEGSRSPNPSLSCRLQQEIPDHPPRLFECSNKTGRFVVIEITDFTQDDLSESDVMLLDTWDQVFMWVGKEANEVEKKEALATAQEYLQTHPSGREVDTPILVIKQGFEPPNFTGWFLAWDPNKWSEGKTYEQLKKELRDANDVIRIAADDRLETLSSSKSAIYPLEVLLSSLEDLPKDVDPAKKENFLSDDDFMRVFGIPQEKFAALPTWKQLHMKKERGLF</sequence>
<dbReference type="GO" id="GO:0051015">
    <property type="term" value="F:actin filament binding"/>
    <property type="evidence" value="ECO:0007669"/>
    <property type="project" value="InterPro"/>
</dbReference>
<dbReference type="GO" id="GO:0015629">
    <property type="term" value="C:actin cytoskeleton"/>
    <property type="evidence" value="ECO:0007669"/>
    <property type="project" value="TreeGrafter"/>
</dbReference>
<dbReference type="Pfam" id="PF02209">
    <property type="entry name" value="VHP"/>
    <property type="match status" value="1"/>
</dbReference>
<keyword evidence="7" id="KW-1185">Reference proteome</keyword>
<dbReference type="EMBL" id="AZIM01004050">
    <property type="protein sequence ID" value="ETE61268.1"/>
    <property type="molecule type" value="Genomic_DNA"/>
</dbReference>
<dbReference type="PANTHER" id="PTHR11977">
    <property type="entry name" value="VILLIN"/>
    <property type="match status" value="1"/>
</dbReference>
<evidence type="ECO:0000259" key="5">
    <source>
        <dbReference type="PROSITE" id="PS51089"/>
    </source>
</evidence>
<evidence type="ECO:0000256" key="2">
    <source>
        <dbReference type="ARBA" id="ARBA00022467"/>
    </source>
</evidence>
<dbReference type="Proteomes" id="UP000018936">
    <property type="component" value="Unassembled WGS sequence"/>
</dbReference>
<reference evidence="6 7" key="1">
    <citation type="journal article" date="2013" name="Proc. Natl. Acad. Sci. U.S.A.">
        <title>The king cobra genome reveals dynamic gene evolution and adaptation in the snake venom system.</title>
        <authorList>
            <person name="Vonk F.J."/>
            <person name="Casewell N.R."/>
            <person name="Henkel C.V."/>
            <person name="Heimberg A.M."/>
            <person name="Jansen H.J."/>
            <person name="McCleary R.J."/>
            <person name="Kerkkamp H.M."/>
            <person name="Vos R.A."/>
            <person name="Guerreiro I."/>
            <person name="Calvete J.J."/>
            <person name="Wuster W."/>
            <person name="Woods A.E."/>
            <person name="Logan J.M."/>
            <person name="Harrison R.A."/>
            <person name="Castoe T.A."/>
            <person name="de Koning A.P."/>
            <person name="Pollock D.D."/>
            <person name="Yandell M."/>
            <person name="Calderon D."/>
            <person name="Renjifo C."/>
            <person name="Currier R.B."/>
            <person name="Salgado D."/>
            <person name="Pla D."/>
            <person name="Sanz L."/>
            <person name="Hyder A.S."/>
            <person name="Ribeiro J.M."/>
            <person name="Arntzen J.W."/>
            <person name="van den Thillart G.E."/>
            <person name="Boetzer M."/>
            <person name="Pirovano W."/>
            <person name="Dirks R.P."/>
            <person name="Spaink H.P."/>
            <person name="Duboule D."/>
            <person name="McGlinn E."/>
            <person name="Kini R.M."/>
            <person name="Richardson M.K."/>
        </authorList>
    </citation>
    <scope>NUCLEOTIDE SEQUENCE</scope>
    <source>
        <tissue evidence="6">Blood</tissue>
    </source>
</reference>
<dbReference type="CDD" id="cd11293">
    <property type="entry name" value="gelsolin_S4_like"/>
    <property type="match status" value="1"/>
</dbReference>
<keyword evidence="3" id="KW-0677">Repeat</keyword>
<dbReference type="InterPro" id="IPR007123">
    <property type="entry name" value="Gelsolin-like_dom"/>
</dbReference>
<keyword evidence="2" id="KW-0117">Actin capping</keyword>
<dbReference type="InterPro" id="IPR036886">
    <property type="entry name" value="Villin_headpiece_dom_sf"/>
</dbReference>
<dbReference type="PRINTS" id="PR00597">
    <property type="entry name" value="GELSOLIN"/>
</dbReference>
<dbReference type="FunFam" id="3.40.20.10:FF:000005">
    <property type="entry name" value="Gelsolin"/>
    <property type="match status" value="1"/>
</dbReference>
<evidence type="ECO:0000256" key="1">
    <source>
        <dbReference type="ARBA" id="ARBA00008418"/>
    </source>
</evidence>
<evidence type="ECO:0000256" key="3">
    <source>
        <dbReference type="ARBA" id="ARBA00022737"/>
    </source>
</evidence>
<protein>
    <submittedName>
        <fullName evidence="6">Advillin</fullName>
    </submittedName>
</protein>
<dbReference type="InterPro" id="IPR029006">
    <property type="entry name" value="ADF-H/Gelsolin-like_dom_sf"/>
</dbReference>
<dbReference type="SUPFAM" id="SSF55753">
    <property type="entry name" value="Actin depolymerizing proteins"/>
    <property type="match status" value="3"/>
</dbReference>
<dbReference type="InterPro" id="IPR007122">
    <property type="entry name" value="Villin/Gelsolin"/>
</dbReference>
<dbReference type="GO" id="GO:0051014">
    <property type="term" value="P:actin filament severing"/>
    <property type="evidence" value="ECO:0007669"/>
    <property type="project" value="TreeGrafter"/>
</dbReference>
<dbReference type="SMART" id="SM00153">
    <property type="entry name" value="VHP"/>
    <property type="match status" value="1"/>
</dbReference>
<keyword evidence="4" id="KW-0009">Actin-binding</keyword>
<evidence type="ECO:0000256" key="4">
    <source>
        <dbReference type="ARBA" id="ARBA00023203"/>
    </source>
</evidence>
<dbReference type="CDD" id="cd11291">
    <property type="entry name" value="gelsolin_S6_like"/>
    <property type="match status" value="1"/>
</dbReference>
<feature type="non-terminal residue" evidence="6">
    <location>
        <position position="1"/>
    </location>
</feature>
<evidence type="ECO:0000313" key="6">
    <source>
        <dbReference type="EMBL" id="ETE61268.1"/>
    </source>
</evidence>
<dbReference type="GO" id="GO:0008154">
    <property type="term" value="P:actin polymerization or depolymerization"/>
    <property type="evidence" value="ECO:0007669"/>
    <property type="project" value="TreeGrafter"/>
</dbReference>
<dbReference type="Pfam" id="PF00626">
    <property type="entry name" value="Gelsolin"/>
    <property type="match status" value="3"/>
</dbReference>
<dbReference type="PANTHER" id="PTHR11977:SF33">
    <property type="entry name" value="ADVILLIN"/>
    <property type="match status" value="1"/>
</dbReference>